<keyword evidence="2" id="KW-1185">Reference proteome</keyword>
<proteinExistence type="predicted"/>
<gene>
    <name evidence="1" type="ORF">TNCV_1502071</name>
</gene>
<comment type="caution">
    <text evidence="1">The sequence shown here is derived from an EMBL/GenBank/DDBJ whole genome shotgun (WGS) entry which is preliminary data.</text>
</comment>
<evidence type="ECO:0000313" key="1">
    <source>
        <dbReference type="EMBL" id="GFX98629.1"/>
    </source>
</evidence>
<accession>A0A8X6RTR4</accession>
<evidence type="ECO:0000313" key="2">
    <source>
        <dbReference type="Proteomes" id="UP000887159"/>
    </source>
</evidence>
<dbReference type="EMBL" id="BMAU01021203">
    <property type="protein sequence ID" value="GFX98629.1"/>
    <property type="molecule type" value="Genomic_DNA"/>
</dbReference>
<organism evidence="1 2">
    <name type="scientific">Trichonephila clavipes</name>
    <name type="common">Golden silk orbweaver</name>
    <name type="synonym">Nephila clavipes</name>
    <dbReference type="NCBI Taxonomy" id="2585209"/>
    <lineage>
        <taxon>Eukaryota</taxon>
        <taxon>Metazoa</taxon>
        <taxon>Ecdysozoa</taxon>
        <taxon>Arthropoda</taxon>
        <taxon>Chelicerata</taxon>
        <taxon>Arachnida</taxon>
        <taxon>Araneae</taxon>
        <taxon>Araneomorphae</taxon>
        <taxon>Entelegynae</taxon>
        <taxon>Araneoidea</taxon>
        <taxon>Nephilidae</taxon>
        <taxon>Trichonephila</taxon>
    </lineage>
</organism>
<dbReference type="AlphaFoldDB" id="A0A8X6RTR4"/>
<dbReference type="Proteomes" id="UP000887159">
    <property type="component" value="Unassembled WGS sequence"/>
</dbReference>
<sequence>MGRRSHPVRASGKQISDYRAVLRSHGKTRYRSSSRLCCVSSDFSRTVCRLFLLACKTMYRSFARVWFLVDDHY</sequence>
<protein>
    <submittedName>
        <fullName evidence="1">Uncharacterized protein</fullName>
    </submittedName>
</protein>
<reference evidence="1" key="1">
    <citation type="submission" date="2020-08" db="EMBL/GenBank/DDBJ databases">
        <title>Multicomponent nature underlies the extraordinary mechanical properties of spider dragline silk.</title>
        <authorList>
            <person name="Kono N."/>
            <person name="Nakamura H."/>
            <person name="Mori M."/>
            <person name="Yoshida Y."/>
            <person name="Ohtoshi R."/>
            <person name="Malay A.D."/>
            <person name="Moran D.A.P."/>
            <person name="Tomita M."/>
            <person name="Numata K."/>
            <person name="Arakawa K."/>
        </authorList>
    </citation>
    <scope>NUCLEOTIDE SEQUENCE</scope>
</reference>
<name>A0A8X6RTR4_TRICX</name>